<evidence type="ECO:0000313" key="4">
    <source>
        <dbReference type="Proteomes" id="UP001247620"/>
    </source>
</evidence>
<dbReference type="GO" id="GO:0008870">
    <property type="term" value="F:galactoside O-acetyltransferase activity"/>
    <property type="evidence" value="ECO:0007669"/>
    <property type="project" value="UniProtKB-EC"/>
</dbReference>
<comment type="similarity">
    <text evidence="1">Belongs to the transferase hexapeptide repeat family.</text>
</comment>
<sequence length="210" mass="23558">MIGFILHKIKQLLFLRRLKKAKKYISVGNSHFLEAFDLLLNSPEPHRVYVKVGDDSMLNCNIIFESGSGEVIIGDRSFIGASQIICKSKIEIENDVFIAWGCCLYDHDSHAIDYKERQKDIERQLSDFRNGKNFIESKDWNVVNSKPIKICSNAWIGMNCILLKGVTIGEGAIVGAGSVVTKDVAPWTIVGGNPAKLIKQIPVELRKRII</sequence>
<keyword evidence="3" id="KW-0012">Acyltransferase</keyword>
<keyword evidence="2 3" id="KW-0808">Transferase</keyword>
<dbReference type="SUPFAM" id="SSF51161">
    <property type="entry name" value="Trimeric LpxA-like enzymes"/>
    <property type="match status" value="1"/>
</dbReference>
<dbReference type="Proteomes" id="UP001247620">
    <property type="component" value="Unassembled WGS sequence"/>
</dbReference>
<reference evidence="3 4" key="1">
    <citation type="submission" date="2023-07" db="EMBL/GenBank/DDBJ databases">
        <title>Sorghum-associated microbial communities from plants grown in Nebraska, USA.</title>
        <authorList>
            <person name="Schachtman D."/>
        </authorList>
    </citation>
    <scope>NUCLEOTIDE SEQUENCE [LARGE SCALE GENOMIC DNA]</scope>
    <source>
        <strain evidence="3 4">3262</strain>
    </source>
</reference>
<dbReference type="PANTHER" id="PTHR23416">
    <property type="entry name" value="SIALIC ACID SYNTHASE-RELATED"/>
    <property type="match status" value="1"/>
</dbReference>
<keyword evidence="4" id="KW-1185">Reference proteome</keyword>
<dbReference type="InterPro" id="IPR001451">
    <property type="entry name" value="Hexapep"/>
</dbReference>
<protein>
    <submittedName>
        <fullName evidence="3">Galactoside O-acetyltransferase</fullName>
        <ecNumber evidence="3">2.3.1.18</ecNumber>
    </submittedName>
</protein>
<comment type="caution">
    <text evidence="3">The sequence shown here is derived from an EMBL/GenBank/DDBJ whole genome shotgun (WGS) entry which is preliminary data.</text>
</comment>
<evidence type="ECO:0000256" key="1">
    <source>
        <dbReference type="ARBA" id="ARBA00007274"/>
    </source>
</evidence>
<dbReference type="EMBL" id="JAVDUU010000001">
    <property type="protein sequence ID" value="MDR6941176.1"/>
    <property type="molecule type" value="Genomic_DNA"/>
</dbReference>
<dbReference type="CDD" id="cd04647">
    <property type="entry name" value="LbH_MAT_like"/>
    <property type="match status" value="1"/>
</dbReference>
<dbReference type="InterPro" id="IPR051159">
    <property type="entry name" value="Hexapeptide_acetyltransf"/>
</dbReference>
<evidence type="ECO:0000256" key="2">
    <source>
        <dbReference type="ARBA" id="ARBA00022679"/>
    </source>
</evidence>
<proteinExistence type="inferred from homology"/>
<organism evidence="3 4">
    <name type="scientific">Mucilaginibacter pocheonensis</name>
    <dbReference type="NCBI Taxonomy" id="398050"/>
    <lineage>
        <taxon>Bacteria</taxon>
        <taxon>Pseudomonadati</taxon>
        <taxon>Bacteroidota</taxon>
        <taxon>Sphingobacteriia</taxon>
        <taxon>Sphingobacteriales</taxon>
        <taxon>Sphingobacteriaceae</taxon>
        <taxon>Mucilaginibacter</taxon>
    </lineage>
</organism>
<dbReference type="RefSeq" id="WP_310092618.1">
    <property type="nucleotide sequence ID" value="NZ_JAVDUU010000001.1"/>
</dbReference>
<name>A0ABU1T8I6_9SPHI</name>
<dbReference type="EC" id="2.3.1.18" evidence="3"/>
<dbReference type="Pfam" id="PF14602">
    <property type="entry name" value="Hexapep_2"/>
    <property type="match status" value="1"/>
</dbReference>
<dbReference type="InterPro" id="IPR011004">
    <property type="entry name" value="Trimer_LpxA-like_sf"/>
</dbReference>
<accession>A0ABU1T8I6</accession>
<dbReference type="Gene3D" id="2.160.10.10">
    <property type="entry name" value="Hexapeptide repeat proteins"/>
    <property type="match status" value="1"/>
</dbReference>
<evidence type="ECO:0000313" key="3">
    <source>
        <dbReference type="EMBL" id="MDR6941176.1"/>
    </source>
</evidence>
<dbReference type="PANTHER" id="PTHR23416:SF23">
    <property type="entry name" value="ACETYLTRANSFERASE C18B11.09C-RELATED"/>
    <property type="match status" value="1"/>
</dbReference>
<dbReference type="Pfam" id="PF00132">
    <property type="entry name" value="Hexapep"/>
    <property type="match status" value="1"/>
</dbReference>
<gene>
    <name evidence="3" type="ORF">J2W55_001004</name>
</gene>